<dbReference type="EMBL" id="LRGB01001348">
    <property type="protein sequence ID" value="KZS12880.1"/>
    <property type="molecule type" value="Genomic_DNA"/>
</dbReference>
<proteinExistence type="predicted"/>
<keyword evidence="2" id="KW-1185">Reference proteome</keyword>
<gene>
    <name evidence="1" type="ORF">APZ42_022140</name>
</gene>
<evidence type="ECO:0000313" key="2">
    <source>
        <dbReference type="Proteomes" id="UP000076858"/>
    </source>
</evidence>
<dbReference type="Proteomes" id="UP000076858">
    <property type="component" value="Unassembled WGS sequence"/>
</dbReference>
<sequence>MHSYTLSVSFEQSLGSWPFVIDRRLININPVVTVPLVTVEPPSQSIIHGTAKRAVLL</sequence>
<reference evidence="1 2" key="1">
    <citation type="submission" date="2016-03" db="EMBL/GenBank/DDBJ databases">
        <title>EvidentialGene: Evidence-directed Construction of Genes on Genomes.</title>
        <authorList>
            <person name="Gilbert D.G."/>
            <person name="Choi J.-H."/>
            <person name="Mockaitis K."/>
            <person name="Colbourne J."/>
            <person name="Pfrender M."/>
        </authorList>
    </citation>
    <scope>NUCLEOTIDE SEQUENCE [LARGE SCALE GENOMIC DNA]</scope>
    <source>
        <strain evidence="1 2">Xinb3</strain>
        <tissue evidence="1">Complete organism</tissue>
    </source>
</reference>
<dbReference type="AlphaFoldDB" id="A0A164W248"/>
<evidence type="ECO:0000313" key="1">
    <source>
        <dbReference type="EMBL" id="KZS12880.1"/>
    </source>
</evidence>
<name>A0A164W248_9CRUS</name>
<comment type="caution">
    <text evidence="1">The sequence shown here is derived from an EMBL/GenBank/DDBJ whole genome shotgun (WGS) entry which is preliminary data.</text>
</comment>
<accession>A0A164W248</accession>
<protein>
    <submittedName>
        <fullName evidence="1">Uncharacterized protein</fullName>
    </submittedName>
</protein>
<organism evidence="1 2">
    <name type="scientific">Daphnia magna</name>
    <dbReference type="NCBI Taxonomy" id="35525"/>
    <lineage>
        <taxon>Eukaryota</taxon>
        <taxon>Metazoa</taxon>
        <taxon>Ecdysozoa</taxon>
        <taxon>Arthropoda</taxon>
        <taxon>Crustacea</taxon>
        <taxon>Branchiopoda</taxon>
        <taxon>Diplostraca</taxon>
        <taxon>Cladocera</taxon>
        <taxon>Anomopoda</taxon>
        <taxon>Daphniidae</taxon>
        <taxon>Daphnia</taxon>
    </lineage>
</organism>